<evidence type="ECO:0000259" key="1">
    <source>
        <dbReference type="Pfam" id="PF13503"/>
    </source>
</evidence>
<reference evidence="2" key="1">
    <citation type="submission" date="2022-09" db="EMBL/GenBank/DDBJ databases">
        <title>Intensive care unit water sources are persistently colonized with multi-drug resistant bacteria and are the site of extensive horizontal gene transfer of antibiotic resistance genes.</title>
        <authorList>
            <person name="Diorio-Toth L."/>
        </authorList>
    </citation>
    <scope>NUCLEOTIDE SEQUENCE</scope>
    <source>
        <strain evidence="2">GD03843</strain>
    </source>
</reference>
<dbReference type="InterPro" id="IPR025391">
    <property type="entry name" value="DUF4123"/>
</dbReference>
<protein>
    <submittedName>
        <fullName evidence="2">DUF4123 domain-containing protein</fullName>
    </submittedName>
</protein>
<evidence type="ECO:0000313" key="2">
    <source>
        <dbReference type="EMBL" id="MDH0740258.1"/>
    </source>
</evidence>
<name>A0AA42S891_9BURK</name>
<dbReference type="EMBL" id="JAOCDZ010000040">
    <property type="protein sequence ID" value="MDH0740258.1"/>
    <property type="molecule type" value="Genomic_DNA"/>
</dbReference>
<dbReference type="Pfam" id="PF13503">
    <property type="entry name" value="DUF4123"/>
    <property type="match status" value="1"/>
</dbReference>
<dbReference type="RefSeq" id="WP_279997646.1">
    <property type="nucleotide sequence ID" value="NZ_JAOCDZ010000040.1"/>
</dbReference>
<gene>
    <name evidence="2" type="ORF">N5D93_30985</name>
</gene>
<organism evidence="2 3">
    <name type="scientific">Achromobacter spanius</name>
    <dbReference type="NCBI Taxonomy" id="217203"/>
    <lineage>
        <taxon>Bacteria</taxon>
        <taxon>Pseudomonadati</taxon>
        <taxon>Pseudomonadota</taxon>
        <taxon>Betaproteobacteria</taxon>
        <taxon>Burkholderiales</taxon>
        <taxon>Alcaligenaceae</taxon>
        <taxon>Achromobacter</taxon>
    </lineage>
</organism>
<comment type="caution">
    <text evidence="2">The sequence shown here is derived from an EMBL/GenBank/DDBJ whole genome shotgun (WGS) entry which is preliminary data.</text>
</comment>
<dbReference type="Proteomes" id="UP001161094">
    <property type="component" value="Unassembled WGS sequence"/>
</dbReference>
<proteinExistence type="predicted"/>
<accession>A0AA42S891</accession>
<feature type="domain" description="DUF4123" evidence="1">
    <location>
        <begin position="40"/>
        <end position="156"/>
    </location>
</feature>
<sequence length="318" mass="35444">MSDLEHAGWPRRTVRVVQAPSMESLTGLDTSTGTGSGTAWLWLDGARSATLEHEVSALKPGFDHHWLWRGTNWEYQPPGFRHGPLLTPVTEPLLQAFVDDWAPRQMGVLLFAGDDAPASAHLKQLHRMQAPDGLAMRFNLTATRQLEELCEGLSMHRLADLMGPIRGLIWRSADEAGAQWLQADIAASSDAASDHEGFALSSDDEDAVNRASFDYFMRETARRHVPADLATNNPTAHAKLLHQIALFADEARQINLQLERDVRHYITLRLRFPQSPFENDAELRANLARREVSGQLRLNQAQLRLNKITAGLASGNRP</sequence>
<dbReference type="AlphaFoldDB" id="A0AA42S891"/>
<evidence type="ECO:0000313" key="3">
    <source>
        <dbReference type="Proteomes" id="UP001161094"/>
    </source>
</evidence>